<keyword evidence="4" id="KW-1133">Transmembrane helix</keyword>
<dbReference type="PRINTS" id="PR01537">
    <property type="entry name" value="INTRLKN1R1F"/>
</dbReference>
<dbReference type="InParanoid" id="H3A6U8"/>
<dbReference type="Ensembl" id="ENSLACT00000005416.1">
    <property type="protein sequence ID" value="ENSLACP00000005369.1"/>
    <property type="gene ID" value="ENSLACG00000004773.1"/>
</dbReference>
<organism evidence="7 8">
    <name type="scientific">Latimeria chalumnae</name>
    <name type="common">Coelacanth</name>
    <dbReference type="NCBI Taxonomy" id="7897"/>
    <lineage>
        <taxon>Eukaryota</taxon>
        <taxon>Metazoa</taxon>
        <taxon>Chordata</taxon>
        <taxon>Craniata</taxon>
        <taxon>Vertebrata</taxon>
        <taxon>Euteleostomi</taxon>
        <taxon>Coelacanthiformes</taxon>
        <taxon>Coelacanthidae</taxon>
        <taxon>Latimeria</taxon>
    </lineage>
</organism>
<dbReference type="InterPro" id="IPR035897">
    <property type="entry name" value="Toll_tir_struct_dom_sf"/>
</dbReference>
<dbReference type="SMART" id="SM00255">
    <property type="entry name" value="TIR"/>
    <property type="match status" value="1"/>
</dbReference>
<keyword evidence="5" id="KW-0472">Membrane</keyword>
<dbReference type="GO" id="GO:0005886">
    <property type="term" value="C:plasma membrane"/>
    <property type="evidence" value="ECO:0007669"/>
    <property type="project" value="TreeGrafter"/>
</dbReference>
<dbReference type="AlphaFoldDB" id="H3A6U8"/>
<dbReference type="GO" id="GO:0043235">
    <property type="term" value="C:receptor complex"/>
    <property type="evidence" value="ECO:0007669"/>
    <property type="project" value="TreeGrafter"/>
</dbReference>
<dbReference type="SUPFAM" id="SSF52200">
    <property type="entry name" value="Toll/Interleukin receptor TIR domain"/>
    <property type="match status" value="1"/>
</dbReference>
<dbReference type="HOGENOM" id="CLU_053932_3_1_1"/>
<evidence type="ECO:0000313" key="7">
    <source>
        <dbReference type="Ensembl" id="ENSLACP00000005369.1"/>
    </source>
</evidence>
<dbReference type="InterPro" id="IPR000157">
    <property type="entry name" value="TIR_dom"/>
</dbReference>
<evidence type="ECO:0000256" key="4">
    <source>
        <dbReference type="ARBA" id="ARBA00022989"/>
    </source>
</evidence>
<proteinExistence type="predicted"/>
<evidence type="ECO:0000256" key="3">
    <source>
        <dbReference type="ARBA" id="ARBA00022729"/>
    </source>
</evidence>
<dbReference type="GO" id="GO:0006954">
    <property type="term" value="P:inflammatory response"/>
    <property type="evidence" value="ECO:0007669"/>
    <property type="project" value="TreeGrafter"/>
</dbReference>
<keyword evidence="3" id="KW-0732">Signal</keyword>
<dbReference type="PROSITE" id="PS50104">
    <property type="entry name" value="TIR"/>
    <property type="match status" value="1"/>
</dbReference>
<reference evidence="8" key="1">
    <citation type="submission" date="2011-08" db="EMBL/GenBank/DDBJ databases">
        <title>The draft genome of Latimeria chalumnae.</title>
        <authorList>
            <person name="Di Palma F."/>
            <person name="Alfoldi J."/>
            <person name="Johnson J."/>
            <person name="Berlin A."/>
            <person name="Gnerre S."/>
            <person name="Jaffe D."/>
            <person name="MacCallum I."/>
            <person name="Young S."/>
            <person name="Walker B.J."/>
            <person name="Lander E."/>
            <person name="Lindblad-Toh K."/>
        </authorList>
    </citation>
    <scope>NUCLEOTIDE SEQUENCE [LARGE SCALE GENOMIC DNA]</scope>
    <source>
        <strain evidence="8">Wild caught</strain>
    </source>
</reference>
<dbReference type="STRING" id="7897.ENSLACP00000005369"/>
<dbReference type="EMBL" id="AFYH01049443">
    <property type="status" value="NOT_ANNOTATED_CDS"/>
    <property type="molecule type" value="Genomic_DNA"/>
</dbReference>
<dbReference type="Gene3D" id="3.40.50.10140">
    <property type="entry name" value="Toll/interleukin-1 receptor homology (TIR) domain"/>
    <property type="match status" value="1"/>
</dbReference>
<reference evidence="7" key="3">
    <citation type="submission" date="2025-09" db="UniProtKB">
        <authorList>
            <consortium name="Ensembl"/>
        </authorList>
    </citation>
    <scope>IDENTIFICATION</scope>
</reference>
<dbReference type="Proteomes" id="UP000008672">
    <property type="component" value="Unassembled WGS sequence"/>
</dbReference>
<dbReference type="PANTHER" id="PTHR24365:SF17">
    <property type="entry name" value="TOLL-LIKE RECEPTOR 2"/>
    <property type="match status" value="1"/>
</dbReference>
<evidence type="ECO:0000313" key="8">
    <source>
        <dbReference type="Proteomes" id="UP000008672"/>
    </source>
</evidence>
<name>H3A6U8_LATCH</name>
<dbReference type="PANTHER" id="PTHR24365">
    <property type="entry name" value="TOLL-LIKE RECEPTOR"/>
    <property type="match status" value="1"/>
</dbReference>
<dbReference type="GO" id="GO:0038023">
    <property type="term" value="F:signaling receptor activity"/>
    <property type="evidence" value="ECO:0007669"/>
    <property type="project" value="TreeGrafter"/>
</dbReference>
<dbReference type="GO" id="GO:0002224">
    <property type="term" value="P:toll-like receptor signaling pathway"/>
    <property type="evidence" value="ECO:0007669"/>
    <property type="project" value="TreeGrafter"/>
</dbReference>
<feature type="domain" description="TIR" evidence="6">
    <location>
        <begin position="8"/>
        <end position="141"/>
    </location>
</feature>
<dbReference type="eggNOG" id="KOG4641">
    <property type="taxonomic scope" value="Eukaryota"/>
</dbReference>
<evidence type="ECO:0000256" key="1">
    <source>
        <dbReference type="ARBA" id="ARBA00004370"/>
    </source>
</evidence>
<comment type="subcellular location">
    <subcellularLocation>
        <location evidence="1">Membrane</location>
    </subcellularLocation>
</comment>
<keyword evidence="2" id="KW-0812">Transmembrane</keyword>
<reference evidence="7" key="2">
    <citation type="submission" date="2025-08" db="UniProtKB">
        <authorList>
            <consortium name="Ensembl"/>
        </authorList>
    </citation>
    <scope>IDENTIFICATION</scope>
</reference>
<evidence type="ECO:0000256" key="2">
    <source>
        <dbReference type="ARBA" id="ARBA00022692"/>
    </source>
</evidence>
<dbReference type="OMA" id="CILEANL"/>
<keyword evidence="8" id="KW-1185">Reference proteome</keyword>
<dbReference type="GO" id="GO:0042497">
    <property type="term" value="F:triacyl lipopeptide binding"/>
    <property type="evidence" value="ECO:0007669"/>
    <property type="project" value="TreeGrafter"/>
</dbReference>
<evidence type="ECO:0000256" key="5">
    <source>
        <dbReference type="ARBA" id="ARBA00023136"/>
    </source>
</evidence>
<sequence>APSLRSNESYHVFISYSSMDSAWAHFFIERLESTQLGLRVCYHERDFLPGRTIIENMVDSIHSSQKILLVLSKDFVQSKWCILEANLSVFRNCIERKPVIPVMLEPCSTPLHLSHLTYLDANDTFAEGNPSSQDMFHKALL</sequence>
<protein>
    <recommendedName>
        <fullName evidence="6">TIR domain-containing protein</fullName>
    </recommendedName>
</protein>
<dbReference type="Pfam" id="PF13676">
    <property type="entry name" value="TIR_2"/>
    <property type="match status" value="1"/>
</dbReference>
<accession>H3A6U8</accession>
<dbReference type="Bgee" id="ENSLACG00000004773">
    <property type="expression patterns" value="Expressed in muscle tissue and 5 other cell types or tissues"/>
</dbReference>
<dbReference type="GeneTree" id="ENSGT00940000164773"/>
<gene>
    <name evidence="7" type="primary">LOC102363116</name>
</gene>
<evidence type="ECO:0000259" key="6">
    <source>
        <dbReference type="PROSITE" id="PS50104"/>
    </source>
</evidence>